<evidence type="ECO:0000313" key="1">
    <source>
        <dbReference type="EMBL" id="KXT06066.1"/>
    </source>
</evidence>
<name>A0A139HUF1_9PEZI</name>
<proteinExistence type="predicted"/>
<accession>A0A139HUF1</accession>
<dbReference type="AlphaFoldDB" id="A0A139HUF1"/>
<reference evidence="1 2" key="1">
    <citation type="submission" date="2015-07" db="EMBL/GenBank/DDBJ databases">
        <title>Comparative genomics of the Sigatoka disease complex on banana suggests a link between parallel evolutionary changes in Pseudocercospora fijiensis and Pseudocercospora eumusae and increased virulence on the banana host.</title>
        <authorList>
            <person name="Chang T.-C."/>
            <person name="Salvucci A."/>
            <person name="Crous P.W."/>
            <person name="Stergiopoulos I."/>
        </authorList>
    </citation>
    <scope>NUCLEOTIDE SEQUENCE [LARGE SCALE GENOMIC DNA]</scope>
    <source>
        <strain evidence="1 2">CBS 114824</strain>
    </source>
</reference>
<protein>
    <submittedName>
        <fullName evidence="1">Uncharacterized protein</fullName>
    </submittedName>
</protein>
<organism evidence="1 2">
    <name type="scientific">Pseudocercospora eumusae</name>
    <dbReference type="NCBI Taxonomy" id="321146"/>
    <lineage>
        <taxon>Eukaryota</taxon>
        <taxon>Fungi</taxon>
        <taxon>Dikarya</taxon>
        <taxon>Ascomycota</taxon>
        <taxon>Pezizomycotina</taxon>
        <taxon>Dothideomycetes</taxon>
        <taxon>Dothideomycetidae</taxon>
        <taxon>Mycosphaerellales</taxon>
        <taxon>Mycosphaerellaceae</taxon>
        <taxon>Pseudocercospora</taxon>
    </lineage>
</organism>
<comment type="caution">
    <text evidence="1">The sequence shown here is derived from an EMBL/GenBank/DDBJ whole genome shotgun (WGS) entry which is preliminary data.</text>
</comment>
<gene>
    <name evidence="1" type="ORF">AC578_1401</name>
</gene>
<dbReference type="EMBL" id="LFZN01000008">
    <property type="protein sequence ID" value="KXT06066.1"/>
    <property type="molecule type" value="Genomic_DNA"/>
</dbReference>
<evidence type="ECO:0000313" key="2">
    <source>
        <dbReference type="Proteomes" id="UP000070133"/>
    </source>
</evidence>
<sequence length="82" mass="9148">MIRDPALAQALMKQYQESQTGPLAGSAARSFGYTPLVDFITLQSRSELKSLLDTHLPSPSTPKFKAQDIHYNFIRRIIESPG</sequence>
<dbReference type="Proteomes" id="UP000070133">
    <property type="component" value="Unassembled WGS sequence"/>
</dbReference>
<keyword evidence="2" id="KW-1185">Reference proteome</keyword>